<feature type="active site" description="Cysteine persulfide intermediate; for sulfurtransferase activity" evidence="12">
    <location>
        <position position="353"/>
    </location>
</feature>
<comment type="pathway">
    <text evidence="12">tRNA modification; 5-methoxycarbonylmethyl-2-thiouridine-tRNA biosynthesis.</text>
</comment>
<dbReference type="InterPro" id="IPR035985">
    <property type="entry name" value="Ubiquitin-activating_enz"/>
</dbReference>
<dbReference type="Pfam" id="PF00581">
    <property type="entry name" value="Rhodanese"/>
    <property type="match status" value="1"/>
</dbReference>
<keyword evidence="8 12" id="KW-0862">Zinc</keyword>
<evidence type="ECO:0000256" key="11">
    <source>
        <dbReference type="ARBA" id="ARBA00075323"/>
    </source>
</evidence>
<dbReference type="GO" id="GO:0005524">
    <property type="term" value="F:ATP binding"/>
    <property type="evidence" value="ECO:0007669"/>
    <property type="project" value="UniProtKB-KW"/>
</dbReference>
<dbReference type="PANTHER" id="PTHR10953">
    <property type="entry name" value="UBIQUITIN-ACTIVATING ENZYME E1"/>
    <property type="match status" value="1"/>
</dbReference>
<keyword evidence="9 12" id="KW-0067">ATP-binding</keyword>
<evidence type="ECO:0000256" key="12">
    <source>
        <dbReference type="HAMAP-Rule" id="MF_03049"/>
    </source>
</evidence>
<keyword evidence="3 12" id="KW-0808">Transferase</keyword>
<feature type="binding site" evidence="12">
    <location>
        <position position="46"/>
    </location>
    <ligand>
        <name>ATP</name>
        <dbReference type="ChEBI" id="CHEBI:30616"/>
    </ligand>
</feature>
<evidence type="ECO:0000256" key="3">
    <source>
        <dbReference type="ARBA" id="ARBA00022679"/>
    </source>
</evidence>
<evidence type="ECO:0000313" key="14">
    <source>
        <dbReference type="EMBL" id="KAJ3261170.1"/>
    </source>
</evidence>
<feature type="binding site" evidence="12">
    <location>
        <position position="176"/>
    </location>
    <ligand>
        <name>Zn(2+)</name>
        <dbReference type="ChEBI" id="CHEBI:29105"/>
    </ligand>
</feature>
<gene>
    <name evidence="12" type="primary">UBA4</name>
    <name evidence="14" type="ORF">HK103_006479</name>
</gene>
<dbReference type="FunFam" id="3.40.50.720:FF:000033">
    <property type="entry name" value="Adenylyltransferase and sulfurtransferase MOCS3"/>
    <property type="match status" value="1"/>
</dbReference>
<comment type="similarity">
    <text evidence="12">In the N-terminal section; belongs to the HesA/MoeB/ThiF family. UBA4 subfamily.</text>
</comment>
<dbReference type="InterPro" id="IPR000594">
    <property type="entry name" value="ThiF_NAD_FAD-bd"/>
</dbReference>
<feature type="binding site" evidence="12">
    <location>
        <begin position="135"/>
        <end position="136"/>
    </location>
    <ligand>
        <name>ATP</name>
        <dbReference type="ChEBI" id="CHEBI:30616"/>
    </ligand>
</feature>
<dbReference type="PANTHER" id="PTHR10953:SF102">
    <property type="entry name" value="ADENYLYLTRANSFERASE AND SULFURTRANSFERASE MOCS3"/>
    <property type="match status" value="1"/>
</dbReference>
<dbReference type="EMBL" id="JADGKB010000007">
    <property type="protein sequence ID" value="KAJ3261170.1"/>
    <property type="molecule type" value="Genomic_DNA"/>
</dbReference>
<dbReference type="NCBIfam" id="NF004281">
    <property type="entry name" value="PRK05690.1"/>
    <property type="match status" value="1"/>
</dbReference>
<feature type="binding site" evidence="12">
    <location>
        <begin position="74"/>
        <end position="78"/>
    </location>
    <ligand>
        <name>ATP</name>
        <dbReference type="ChEBI" id="CHEBI:30616"/>
    </ligand>
</feature>
<keyword evidence="2 12" id="KW-0963">Cytoplasm</keyword>
<comment type="caution">
    <text evidence="14">The sequence shown here is derived from an EMBL/GenBank/DDBJ whole genome shotgun (WGS) entry which is preliminary data.</text>
</comment>
<dbReference type="AlphaFoldDB" id="A0AAD5UL50"/>
<evidence type="ECO:0000256" key="2">
    <source>
        <dbReference type="ARBA" id="ARBA00022490"/>
    </source>
</evidence>
<evidence type="ECO:0000256" key="8">
    <source>
        <dbReference type="ARBA" id="ARBA00022833"/>
    </source>
</evidence>
<dbReference type="GO" id="GO:0005829">
    <property type="term" value="C:cytosol"/>
    <property type="evidence" value="ECO:0007669"/>
    <property type="project" value="UniProtKB-SubCell"/>
</dbReference>
<dbReference type="FunFam" id="3.40.250.10:FF:000014">
    <property type="entry name" value="Adenylyltransferase and sulfurtransferase MOCS3"/>
    <property type="match status" value="1"/>
</dbReference>
<organism evidence="14 15">
    <name type="scientific">Boothiomyces macroporosus</name>
    <dbReference type="NCBI Taxonomy" id="261099"/>
    <lineage>
        <taxon>Eukaryota</taxon>
        <taxon>Fungi</taxon>
        <taxon>Fungi incertae sedis</taxon>
        <taxon>Chytridiomycota</taxon>
        <taxon>Chytridiomycota incertae sedis</taxon>
        <taxon>Chytridiomycetes</taxon>
        <taxon>Rhizophydiales</taxon>
        <taxon>Terramycetaceae</taxon>
        <taxon>Boothiomyces</taxon>
    </lineage>
</organism>
<feature type="binding site" evidence="12">
    <location>
        <position position="254"/>
    </location>
    <ligand>
        <name>Zn(2+)</name>
        <dbReference type="ChEBI" id="CHEBI:29105"/>
    </ligand>
</feature>
<feature type="binding site" evidence="12">
    <location>
        <position position="91"/>
    </location>
    <ligand>
        <name>ATP</name>
        <dbReference type="ChEBI" id="CHEBI:30616"/>
    </ligand>
</feature>
<protein>
    <recommendedName>
        <fullName evidence="11">Needs CLA4 to survive protein 3</fullName>
    </recommendedName>
</protein>
<keyword evidence="4 12" id="KW-0819">tRNA processing</keyword>
<dbReference type="GO" id="GO:0004792">
    <property type="term" value="F:thiosulfate-cyanide sulfurtransferase activity"/>
    <property type="evidence" value="ECO:0007669"/>
    <property type="project" value="TreeGrafter"/>
</dbReference>
<comment type="cofactor">
    <cofactor evidence="12">
        <name>Zn(2+)</name>
        <dbReference type="ChEBI" id="CHEBI:29105"/>
    </cofactor>
    <text evidence="12">Binds 1 zinc ion per subunit.</text>
</comment>
<name>A0AAD5UL50_9FUNG</name>
<reference evidence="14" key="1">
    <citation type="submission" date="2020-05" db="EMBL/GenBank/DDBJ databases">
        <title>Phylogenomic resolution of chytrid fungi.</title>
        <authorList>
            <person name="Stajich J.E."/>
            <person name="Amses K."/>
            <person name="Simmons R."/>
            <person name="Seto K."/>
            <person name="Myers J."/>
            <person name="Bonds A."/>
            <person name="Quandt C.A."/>
            <person name="Barry K."/>
            <person name="Liu P."/>
            <person name="Grigoriev I."/>
            <person name="Longcore J.E."/>
            <person name="James T.Y."/>
        </authorList>
    </citation>
    <scope>NUCLEOTIDE SEQUENCE</scope>
    <source>
        <strain evidence="14">PLAUS21</strain>
    </source>
</reference>
<keyword evidence="15" id="KW-1185">Reference proteome</keyword>
<dbReference type="InterPro" id="IPR036873">
    <property type="entry name" value="Rhodanese-like_dom_sf"/>
</dbReference>
<evidence type="ECO:0000256" key="4">
    <source>
        <dbReference type="ARBA" id="ARBA00022694"/>
    </source>
</evidence>
<dbReference type="CDD" id="cd00757">
    <property type="entry name" value="ThiF_MoeB_HesA_family"/>
    <property type="match status" value="1"/>
</dbReference>
<dbReference type="InterPro" id="IPR045886">
    <property type="entry name" value="ThiF/MoeB/HesA"/>
</dbReference>
<feature type="binding site" evidence="12">
    <location>
        <position position="251"/>
    </location>
    <ligand>
        <name>Zn(2+)</name>
        <dbReference type="ChEBI" id="CHEBI:29105"/>
    </ligand>
</feature>
<dbReference type="Gene3D" id="3.40.250.10">
    <property type="entry name" value="Rhodanese-like domain"/>
    <property type="match status" value="1"/>
</dbReference>
<dbReference type="Gene3D" id="3.40.50.720">
    <property type="entry name" value="NAD(P)-binding Rossmann-like Domain"/>
    <property type="match status" value="1"/>
</dbReference>
<proteinExistence type="inferred from homology"/>
<dbReference type="Proteomes" id="UP001210925">
    <property type="component" value="Unassembled WGS sequence"/>
</dbReference>
<feature type="active site" description="Glycyl thioester intermediate; for adenylyltransferase activity" evidence="12">
    <location>
        <position position="193"/>
    </location>
</feature>
<evidence type="ECO:0000259" key="13">
    <source>
        <dbReference type="PROSITE" id="PS50206"/>
    </source>
</evidence>
<evidence type="ECO:0000313" key="15">
    <source>
        <dbReference type="Proteomes" id="UP001210925"/>
    </source>
</evidence>
<dbReference type="SMART" id="SM00450">
    <property type="entry name" value="RHOD"/>
    <property type="match status" value="1"/>
</dbReference>
<dbReference type="GO" id="GO:0046872">
    <property type="term" value="F:metal ion binding"/>
    <property type="evidence" value="ECO:0007669"/>
    <property type="project" value="UniProtKB-KW"/>
</dbReference>
<evidence type="ECO:0000256" key="5">
    <source>
        <dbReference type="ARBA" id="ARBA00022723"/>
    </source>
</evidence>
<sequence>MQKKEKTTLTNEEISRYSRQLLLPCIGTAGQEKILKSSVLVVGAGGLGSPVLLYLAAAGIGKLGIIDYDNLETSNLQRQIVHSEKNVGTPKVESAKSTIQNLNSNTKVETYNLLIDKSNAMDIIKEYDIVVDATDNVATRYLLNDASVFLKKPLVSAGALRMDGQLTVYNYNGGPCYRCIFPTPPPADTVTNCNDGGVLGVITGIMGSIQALEVLKIVTGIESSYVQKMLLFDGLTGSFRQIKIRPRNPNCPVCGDHPTITELIDYVQFCGAGAHDKTPNLKILDDKDRITVHDYKSIRDTEQHHVLLDVRETVQFNICSLDNSLHIPYANLHKQLDILKKENPNEHPVYVVCRRGNDSQLAVNFLKESGIENCFDIVGGLDEWAAKIDHGFPTY</sequence>
<keyword evidence="7" id="KW-0833">Ubl conjugation pathway</keyword>
<dbReference type="GO" id="GO:0032447">
    <property type="term" value="P:protein urmylation"/>
    <property type="evidence" value="ECO:0007669"/>
    <property type="project" value="TreeGrafter"/>
</dbReference>
<evidence type="ECO:0000256" key="7">
    <source>
        <dbReference type="ARBA" id="ARBA00022786"/>
    </source>
</evidence>
<dbReference type="PROSITE" id="PS50206">
    <property type="entry name" value="RHODANESE_3"/>
    <property type="match status" value="1"/>
</dbReference>
<feature type="binding site" evidence="12">
    <location>
        <position position="67"/>
    </location>
    <ligand>
        <name>ATP</name>
        <dbReference type="ChEBI" id="CHEBI:30616"/>
    </ligand>
</feature>
<dbReference type="GO" id="GO:0042292">
    <property type="term" value="F:URM1 activating enzyme activity"/>
    <property type="evidence" value="ECO:0007669"/>
    <property type="project" value="TreeGrafter"/>
</dbReference>
<evidence type="ECO:0000256" key="10">
    <source>
        <dbReference type="ARBA" id="ARBA00023268"/>
    </source>
</evidence>
<feature type="domain" description="Rhodanese" evidence="13">
    <location>
        <begin position="301"/>
        <end position="393"/>
    </location>
</feature>
<feature type="binding site" evidence="12">
    <location>
        <position position="179"/>
    </location>
    <ligand>
        <name>Zn(2+)</name>
        <dbReference type="ChEBI" id="CHEBI:29105"/>
    </ligand>
</feature>
<dbReference type="InterPro" id="IPR028885">
    <property type="entry name" value="MOCS3/Uba4"/>
</dbReference>
<dbReference type="Pfam" id="PF00899">
    <property type="entry name" value="ThiF"/>
    <property type="match status" value="1"/>
</dbReference>
<keyword evidence="10 12" id="KW-0511">Multifunctional enzyme</keyword>
<dbReference type="GO" id="GO:0070566">
    <property type="term" value="F:adenylyltransferase activity"/>
    <property type="evidence" value="ECO:0007669"/>
    <property type="project" value="InterPro"/>
</dbReference>
<dbReference type="HAMAP" id="MF_03049">
    <property type="entry name" value="MOCS3_Uba4"/>
    <property type="match status" value="1"/>
</dbReference>
<evidence type="ECO:0000256" key="6">
    <source>
        <dbReference type="ARBA" id="ARBA00022741"/>
    </source>
</evidence>
<evidence type="ECO:0000256" key="9">
    <source>
        <dbReference type="ARBA" id="ARBA00022840"/>
    </source>
</evidence>
<comment type="subcellular location">
    <subcellularLocation>
        <location evidence="1">Cytoplasm</location>
        <location evidence="1">Cytosol</location>
    </subcellularLocation>
</comment>
<dbReference type="SUPFAM" id="SSF69572">
    <property type="entry name" value="Activating enzymes of the ubiquitin-like proteins"/>
    <property type="match status" value="1"/>
</dbReference>
<keyword evidence="5 12" id="KW-0479">Metal-binding</keyword>
<dbReference type="GO" id="GO:0002143">
    <property type="term" value="P:tRNA wobble position uridine thiolation"/>
    <property type="evidence" value="ECO:0007669"/>
    <property type="project" value="InterPro"/>
</dbReference>
<accession>A0AAD5UL50</accession>
<evidence type="ECO:0000256" key="1">
    <source>
        <dbReference type="ARBA" id="ARBA00004514"/>
    </source>
</evidence>
<keyword evidence="6 12" id="KW-0547">Nucleotide-binding</keyword>
<dbReference type="InterPro" id="IPR001763">
    <property type="entry name" value="Rhodanese-like_dom"/>
</dbReference>